<protein>
    <recommendedName>
        <fullName evidence="3">Carbohydrate ABC transporter permease</fullName>
    </recommendedName>
</protein>
<keyword evidence="2" id="KW-1185">Reference proteome</keyword>
<sequence length="50" mass="5546">MSERLARAYASSHLSSQAVMATAPIVTVYPFLQRFFVRGALIASIKGQRF</sequence>
<gene>
    <name evidence="1" type="ORF">PAESOLCIP111_01211</name>
</gene>
<evidence type="ECO:0008006" key="3">
    <source>
        <dbReference type="Google" id="ProtNLM"/>
    </source>
</evidence>
<dbReference type="Proteomes" id="UP000693672">
    <property type="component" value="Unassembled WGS sequence"/>
</dbReference>
<evidence type="ECO:0000313" key="1">
    <source>
        <dbReference type="EMBL" id="CAG7609833.1"/>
    </source>
</evidence>
<evidence type="ECO:0000313" key="2">
    <source>
        <dbReference type="Proteomes" id="UP000693672"/>
    </source>
</evidence>
<dbReference type="AlphaFoldDB" id="A0A916JY02"/>
<name>A0A916JY02_9BACL</name>
<accession>A0A916JY02</accession>
<dbReference type="RefSeq" id="WP_218091012.1">
    <property type="nucleotide sequence ID" value="NZ_CAJVAS010000003.1"/>
</dbReference>
<comment type="caution">
    <text evidence="1">The sequence shown here is derived from an EMBL/GenBank/DDBJ whole genome shotgun (WGS) entry which is preliminary data.</text>
</comment>
<reference evidence="1" key="1">
    <citation type="submission" date="2021-06" db="EMBL/GenBank/DDBJ databases">
        <authorList>
            <person name="Criscuolo A."/>
        </authorList>
    </citation>
    <scope>NUCLEOTIDE SEQUENCE</scope>
    <source>
        <strain evidence="1">CIP111600</strain>
    </source>
</reference>
<proteinExistence type="predicted"/>
<dbReference type="EMBL" id="CAJVAS010000003">
    <property type="protein sequence ID" value="CAG7609833.1"/>
    <property type="molecule type" value="Genomic_DNA"/>
</dbReference>
<organism evidence="1 2">
    <name type="scientific">Paenibacillus solanacearum</name>
    <dbReference type="NCBI Taxonomy" id="2048548"/>
    <lineage>
        <taxon>Bacteria</taxon>
        <taxon>Bacillati</taxon>
        <taxon>Bacillota</taxon>
        <taxon>Bacilli</taxon>
        <taxon>Bacillales</taxon>
        <taxon>Paenibacillaceae</taxon>
        <taxon>Paenibacillus</taxon>
    </lineage>
</organism>